<keyword evidence="4" id="KW-0804">Transcription</keyword>
<dbReference type="PROSITE" id="PS50811">
    <property type="entry name" value="WRKY"/>
    <property type="match status" value="1"/>
</dbReference>
<keyword evidence="5" id="KW-0539">Nucleus</keyword>
<dbReference type="InterPro" id="IPR003657">
    <property type="entry name" value="WRKY_dom"/>
</dbReference>
<accession>C1MHM4</accession>
<evidence type="ECO:0000259" key="6">
    <source>
        <dbReference type="PROSITE" id="PS50811"/>
    </source>
</evidence>
<dbReference type="PANTHER" id="PTHR31221">
    <property type="entry name" value="WRKY TRANSCRIPTION FACTOR PROTEIN 1-RELATED"/>
    <property type="match status" value="1"/>
</dbReference>
<reference evidence="7 8" key="1">
    <citation type="journal article" date="2009" name="Science">
        <title>Green evolution and dynamic adaptations revealed by genomes of the marine picoeukaryotes Micromonas.</title>
        <authorList>
            <person name="Worden A.Z."/>
            <person name="Lee J.H."/>
            <person name="Mock T."/>
            <person name="Rouze P."/>
            <person name="Simmons M.P."/>
            <person name="Aerts A.L."/>
            <person name="Allen A.E."/>
            <person name="Cuvelier M.L."/>
            <person name="Derelle E."/>
            <person name="Everett M.V."/>
            <person name="Foulon E."/>
            <person name="Grimwood J."/>
            <person name="Gundlach H."/>
            <person name="Henrissat B."/>
            <person name="Napoli C."/>
            <person name="McDonald S.M."/>
            <person name="Parker M.S."/>
            <person name="Rombauts S."/>
            <person name="Salamov A."/>
            <person name="Von Dassow P."/>
            <person name="Badger J.H."/>
            <person name="Coutinho P.M."/>
            <person name="Demir E."/>
            <person name="Dubchak I."/>
            <person name="Gentemann C."/>
            <person name="Eikrem W."/>
            <person name="Gready J.E."/>
            <person name="John U."/>
            <person name="Lanier W."/>
            <person name="Lindquist E.A."/>
            <person name="Lucas S."/>
            <person name="Mayer K.F."/>
            <person name="Moreau H."/>
            <person name="Not F."/>
            <person name="Otillar R."/>
            <person name="Panaud O."/>
            <person name="Pangilinan J."/>
            <person name="Paulsen I."/>
            <person name="Piegu B."/>
            <person name="Poliakov A."/>
            <person name="Robbens S."/>
            <person name="Schmutz J."/>
            <person name="Toulza E."/>
            <person name="Wyss T."/>
            <person name="Zelensky A."/>
            <person name="Zhou K."/>
            <person name="Armbrust E.V."/>
            <person name="Bhattacharya D."/>
            <person name="Goodenough U.W."/>
            <person name="Van de Peer Y."/>
            <person name="Grigoriev I.V."/>
        </authorList>
    </citation>
    <scope>NUCLEOTIDE SEQUENCE [LARGE SCALE GENOMIC DNA]</scope>
    <source>
        <strain evidence="7 8">CCMP1545</strain>
    </source>
</reference>
<dbReference type="Gene3D" id="2.20.25.80">
    <property type="entry name" value="WRKY domain"/>
    <property type="match status" value="1"/>
</dbReference>
<keyword evidence="8" id="KW-1185">Reference proteome</keyword>
<evidence type="ECO:0000313" key="8">
    <source>
        <dbReference type="Proteomes" id="UP000001876"/>
    </source>
</evidence>
<gene>
    <name evidence="7" type="ORF">MICPUCDRAFT_50253</name>
</gene>
<evidence type="ECO:0000256" key="5">
    <source>
        <dbReference type="ARBA" id="ARBA00023242"/>
    </source>
</evidence>
<keyword evidence="2" id="KW-0805">Transcription regulation</keyword>
<dbReference type="SMART" id="SM00774">
    <property type="entry name" value="WRKY"/>
    <property type="match status" value="1"/>
</dbReference>
<evidence type="ECO:0000256" key="4">
    <source>
        <dbReference type="ARBA" id="ARBA00023163"/>
    </source>
</evidence>
<dbReference type="PANTHER" id="PTHR31221:SF193">
    <property type="entry name" value="WRKY TRANSCRIPTION FACTOR PROTEIN 1-RELATED"/>
    <property type="match status" value="1"/>
</dbReference>
<evidence type="ECO:0000256" key="1">
    <source>
        <dbReference type="ARBA" id="ARBA00004123"/>
    </source>
</evidence>
<dbReference type="GO" id="GO:0003700">
    <property type="term" value="F:DNA-binding transcription factor activity"/>
    <property type="evidence" value="ECO:0007669"/>
    <property type="project" value="InterPro"/>
</dbReference>
<comment type="subcellular location">
    <subcellularLocation>
        <location evidence="1">Nucleus</location>
    </subcellularLocation>
</comment>
<evidence type="ECO:0000256" key="3">
    <source>
        <dbReference type="ARBA" id="ARBA00023125"/>
    </source>
</evidence>
<dbReference type="STRING" id="564608.C1MHM4"/>
<dbReference type="Pfam" id="PF03106">
    <property type="entry name" value="WRKY"/>
    <property type="match status" value="1"/>
</dbReference>
<dbReference type="GO" id="GO:0005634">
    <property type="term" value="C:nucleus"/>
    <property type="evidence" value="ECO:0007669"/>
    <property type="project" value="UniProtKB-SubCell"/>
</dbReference>
<dbReference type="SUPFAM" id="SSF118290">
    <property type="entry name" value="WRKY DNA-binding domain"/>
    <property type="match status" value="1"/>
</dbReference>
<dbReference type="eggNOG" id="ENOG502QU86">
    <property type="taxonomic scope" value="Eukaryota"/>
</dbReference>
<dbReference type="InterPro" id="IPR036576">
    <property type="entry name" value="WRKY_dom_sf"/>
</dbReference>
<sequence length="148" mass="16912">MNRDKNKLFVTGYKTSENVKVETPTEPGTASLKRRRFNVNDTSTQDAGSNVILEYRVVAHTSDIRIDDGYRWRKYGQKLIKGSPFPRSYYKCTSENSSMQKHVEQSADNPKLYVVTYHSDRSQANVVYAKLKESAPTLSKITMHGLDE</sequence>
<dbReference type="EMBL" id="GG663735">
    <property type="protein sequence ID" value="EEH60233.1"/>
    <property type="molecule type" value="Genomic_DNA"/>
</dbReference>
<dbReference type="AlphaFoldDB" id="C1MHM4"/>
<evidence type="ECO:0000313" key="7">
    <source>
        <dbReference type="EMBL" id="EEH60233.1"/>
    </source>
</evidence>
<organism evidence="8">
    <name type="scientific">Micromonas pusilla (strain CCMP1545)</name>
    <name type="common">Picoplanktonic green alga</name>
    <dbReference type="NCBI Taxonomy" id="564608"/>
    <lineage>
        <taxon>Eukaryota</taxon>
        <taxon>Viridiplantae</taxon>
        <taxon>Chlorophyta</taxon>
        <taxon>Mamiellophyceae</taxon>
        <taxon>Mamiellales</taxon>
        <taxon>Mamiellaceae</taxon>
        <taxon>Micromonas</taxon>
    </lineage>
</organism>
<dbReference type="OrthoDB" id="498938at2759"/>
<evidence type="ECO:0000256" key="2">
    <source>
        <dbReference type="ARBA" id="ARBA00023015"/>
    </source>
</evidence>
<dbReference type="KEGG" id="mpp:MICPUCDRAFT_50253"/>
<name>C1MHM4_MICPC</name>
<dbReference type="InterPro" id="IPR044810">
    <property type="entry name" value="WRKY_plant"/>
</dbReference>
<feature type="domain" description="WRKY" evidence="6">
    <location>
        <begin position="61"/>
        <end position="123"/>
    </location>
</feature>
<keyword evidence="3" id="KW-0238">DNA-binding</keyword>
<protein>
    <submittedName>
        <fullName evidence="7">Wrky-like transcription factor</fullName>
    </submittedName>
</protein>
<dbReference type="Proteomes" id="UP000001876">
    <property type="component" value="Unassembled WGS sequence"/>
</dbReference>
<dbReference type="RefSeq" id="XP_003054981.1">
    <property type="nucleotide sequence ID" value="XM_003054935.1"/>
</dbReference>
<dbReference type="GeneID" id="9680379"/>
<dbReference type="GO" id="GO:0043565">
    <property type="term" value="F:sequence-specific DNA binding"/>
    <property type="evidence" value="ECO:0007669"/>
    <property type="project" value="InterPro"/>
</dbReference>
<proteinExistence type="predicted"/>